<protein>
    <recommendedName>
        <fullName evidence="3">Carrier domain-containing protein</fullName>
    </recommendedName>
</protein>
<evidence type="ECO:0000313" key="1">
    <source>
        <dbReference type="EMBL" id="GIH36858.1"/>
    </source>
</evidence>
<comment type="caution">
    <text evidence="1">The sequence shown here is derived from an EMBL/GenBank/DDBJ whole genome shotgun (WGS) entry which is preliminary data.</text>
</comment>
<dbReference type="NCBIfam" id="NF033415">
    <property type="entry name" value="thiovirid_RiPP"/>
    <property type="match status" value="1"/>
</dbReference>
<evidence type="ECO:0000313" key="2">
    <source>
        <dbReference type="Proteomes" id="UP000651728"/>
    </source>
</evidence>
<organism evidence="1 2">
    <name type="scientific">Microbispora amethystogenes</name>
    <dbReference type="NCBI Taxonomy" id="1427754"/>
    <lineage>
        <taxon>Bacteria</taxon>
        <taxon>Bacillati</taxon>
        <taxon>Actinomycetota</taxon>
        <taxon>Actinomycetes</taxon>
        <taxon>Streptosporangiales</taxon>
        <taxon>Streptosporangiaceae</taxon>
        <taxon>Microbispora</taxon>
    </lineage>
</organism>
<reference evidence="1 2" key="1">
    <citation type="submission" date="2021-01" db="EMBL/GenBank/DDBJ databases">
        <title>Whole genome shotgun sequence of Microbispora amethystogenes NBRC 101907.</title>
        <authorList>
            <person name="Komaki H."/>
            <person name="Tamura T."/>
        </authorList>
    </citation>
    <scope>NUCLEOTIDE SEQUENCE [LARGE SCALE GENOMIC DNA]</scope>
    <source>
        <strain evidence="1 2">NBRC 101907</strain>
    </source>
</reference>
<sequence length="77" mass="8346">MSEFTVDDALVAELMNRVEEDDVQNIDLESVDVSFSELAGISAEELQRFLEDKVGVAPDESIQGTFTGALVTPATHC</sequence>
<proteinExistence type="predicted"/>
<dbReference type="EMBL" id="BOOB01000070">
    <property type="protein sequence ID" value="GIH36858.1"/>
    <property type="molecule type" value="Genomic_DNA"/>
</dbReference>
<accession>A0ABQ4FQ57</accession>
<keyword evidence="2" id="KW-1185">Reference proteome</keyword>
<name>A0ABQ4FQ57_9ACTN</name>
<evidence type="ECO:0008006" key="3">
    <source>
        <dbReference type="Google" id="ProtNLM"/>
    </source>
</evidence>
<gene>
    <name evidence="1" type="ORF">Mam01_70220</name>
</gene>
<dbReference type="RefSeq" id="WP_204289509.1">
    <property type="nucleotide sequence ID" value="NZ_BAABEJ010000032.1"/>
</dbReference>
<dbReference type="Proteomes" id="UP000651728">
    <property type="component" value="Unassembled WGS sequence"/>
</dbReference>